<dbReference type="EMBL" id="JH711704">
    <property type="protein sequence ID" value="EIW73772.1"/>
    <property type="molecule type" value="Genomic_DNA"/>
</dbReference>
<dbReference type="PANTHER" id="PTHR33096">
    <property type="entry name" value="CXC2 DOMAIN-CONTAINING PROTEIN"/>
    <property type="match status" value="1"/>
</dbReference>
<protein>
    <recommendedName>
        <fullName evidence="4">CxC1-like cysteine cluster associated with KDZ transposases domain-containing protein</fullName>
    </recommendedName>
</protein>
<dbReference type="eggNOG" id="ENOG502S2AH">
    <property type="taxonomic scope" value="Eukaryota"/>
</dbReference>
<dbReference type="KEGG" id="cput:CONPUDRAFT_68424"/>
<reference evidence="3" key="1">
    <citation type="journal article" date="2012" name="Science">
        <title>The Paleozoic origin of enzymatic lignin decomposition reconstructed from 31 fungal genomes.</title>
        <authorList>
            <person name="Floudas D."/>
            <person name="Binder M."/>
            <person name="Riley R."/>
            <person name="Barry K."/>
            <person name="Blanchette R.A."/>
            <person name="Henrissat B."/>
            <person name="Martinez A.T."/>
            <person name="Otillar R."/>
            <person name="Spatafora J.W."/>
            <person name="Yadav J.S."/>
            <person name="Aerts A."/>
            <person name="Benoit I."/>
            <person name="Boyd A."/>
            <person name="Carlson A."/>
            <person name="Copeland A."/>
            <person name="Coutinho P.M."/>
            <person name="de Vries R.P."/>
            <person name="Ferreira P."/>
            <person name="Findley K."/>
            <person name="Foster B."/>
            <person name="Gaskell J."/>
            <person name="Glotzer D."/>
            <person name="Gorecki P."/>
            <person name="Heitman J."/>
            <person name="Hesse C."/>
            <person name="Hori C."/>
            <person name="Igarashi K."/>
            <person name="Jurgens J.A."/>
            <person name="Kallen N."/>
            <person name="Kersten P."/>
            <person name="Kohler A."/>
            <person name="Kuees U."/>
            <person name="Kumar T.K.A."/>
            <person name="Kuo A."/>
            <person name="LaButti K."/>
            <person name="Larrondo L.F."/>
            <person name="Lindquist E."/>
            <person name="Ling A."/>
            <person name="Lombard V."/>
            <person name="Lucas S."/>
            <person name="Lundell T."/>
            <person name="Martin R."/>
            <person name="McLaughlin D.J."/>
            <person name="Morgenstern I."/>
            <person name="Morin E."/>
            <person name="Murat C."/>
            <person name="Nagy L.G."/>
            <person name="Nolan M."/>
            <person name="Ohm R.A."/>
            <person name="Patyshakuliyeva A."/>
            <person name="Rokas A."/>
            <person name="Ruiz-Duenas F.J."/>
            <person name="Sabat G."/>
            <person name="Salamov A."/>
            <person name="Samejima M."/>
            <person name="Schmutz J."/>
            <person name="Slot J.C."/>
            <person name="St John F."/>
            <person name="Stenlid J."/>
            <person name="Sun H."/>
            <person name="Sun S."/>
            <person name="Syed K."/>
            <person name="Tsang A."/>
            <person name="Wiebenga A."/>
            <person name="Young D."/>
            <person name="Pisabarro A."/>
            <person name="Eastwood D.C."/>
            <person name="Martin F."/>
            <person name="Cullen D."/>
            <person name="Grigoriev I.V."/>
            <person name="Hibbett D.S."/>
        </authorList>
    </citation>
    <scope>NUCLEOTIDE SEQUENCE [LARGE SCALE GENOMIC DNA]</scope>
    <source>
        <strain evidence="3">RWD-64-598 SS2</strain>
    </source>
</reference>
<keyword evidence="1" id="KW-0175">Coiled coil</keyword>
<dbReference type="InterPro" id="IPR040521">
    <property type="entry name" value="KDZ"/>
</dbReference>
<evidence type="ECO:0000313" key="2">
    <source>
        <dbReference type="EMBL" id="EIW73772.1"/>
    </source>
</evidence>
<name>R7SDE6_CONPW</name>
<dbReference type="Pfam" id="PF18758">
    <property type="entry name" value="KDZ"/>
    <property type="match status" value="1"/>
</dbReference>
<organism evidence="2 3">
    <name type="scientific">Coniophora puteana (strain RWD-64-598)</name>
    <name type="common">Brown rot fungus</name>
    <dbReference type="NCBI Taxonomy" id="741705"/>
    <lineage>
        <taxon>Eukaryota</taxon>
        <taxon>Fungi</taxon>
        <taxon>Dikarya</taxon>
        <taxon>Basidiomycota</taxon>
        <taxon>Agaricomycotina</taxon>
        <taxon>Agaricomycetes</taxon>
        <taxon>Agaricomycetidae</taxon>
        <taxon>Boletales</taxon>
        <taxon>Coniophorineae</taxon>
        <taxon>Coniophoraceae</taxon>
        <taxon>Coniophora</taxon>
    </lineage>
</organism>
<evidence type="ECO:0000313" key="3">
    <source>
        <dbReference type="Proteomes" id="UP000053558"/>
    </source>
</evidence>
<dbReference type="PANTHER" id="PTHR33096:SF1">
    <property type="entry name" value="CXC1-LIKE CYSTEINE CLUSTER ASSOCIATED WITH KDZ TRANSPOSASES DOMAIN-CONTAINING PROTEIN"/>
    <property type="match status" value="1"/>
</dbReference>
<evidence type="ECO:0000256" key="1">
    <source>
        <dbReference type="SAM" id="Coils"/>
    </source>
</evidence>
<dbReference type="OMA" id="RIQIRMA"/>
<dbReference type="OrthoDB" id="3364670at2759"/>
<dbReference type="AlphaFoldDB" id="R7SDE6"/>
<feature type="coiled-coil region" evidence="1">
    <location>
        <begin position="160"/>
        <end position="216"/>
    </location>
</feature>
<feature type="non-terminal residue" evidence="2">
    <location>
        <position position="1"/>
    </location>
</feature>
<evidence type="ECO:0008006" key="4">
    <source>
        <dbReference type="Google" id="ProtNLM"/>
    </source>
</evidence>
<accession>R7SDE6</accession>
<gene>
    <name evidence="2" type="ORF">CONPUDRAFT_68424</name>
</gene>
<proteinExistence type="predicted"/>
<dbReference type="RefSeq" id="XP_007776051.1">
    <property type="nucleotide sequence ID" value="XM_007777861.1"/>
</dbReference>
<dbReference type="GeneID" id="19208648"/>
<keyword evidence="3" id="KW-1185">Reference proteome</keyword>
<dbReference type="Proteomes" id="UP000053558">
    <property type="component" value="Unassembled WGS sequence"/>
</dbReference>
<sequence length="417" mass="48062">GCQLDRSCNKWDLIPDLLPRIIFAISVFHAYGHQWPCQIVYHPRKCVGFGFSDGEGCERLWSALKALIPTLRVSGFHQRLFALDVQITFLDCKSRESLGSWLFRRWQTTCQRLTEASVGLSNLGASKEELRGLWKEQVDYQTRPLERQSTKRAQQKLAHYISLERSHEEAKEELAREKRKSSSRRNVFSADEALKLEETEARCARLQVAVNSAKASMGVDKQTLSRLQSDEYFVGRLKALAVKRQLRDKLRQRKFELSRLERVYRQTRNEERLQEHTTDSLKRREPTITQLVTRYNNLVVQLAGIKRTTPKLSSVVLPLKIDCDGIFALDVDDNIWDDVGLDESSTNAARWMSDSNIRIGIRHVLTFDRCEEEKARVRAERTRLQEWSRGTWDALVNVTNNQGSSSLLSAESALYSS</sequence>